<dbReference type="AlphaFoldDB" id="A0A1F7Z200"/>
<gene>
    <name evidence="1" type="ORF">A3D01_05640</name>
</gene>
<dbReference type="GO" id="GO:0008168">
    <property type="term" value="F:methyltransferase activity"/>
    <property type="evidence" value="ECO:0007669"/>
    <property type="project" value="UniProtKB-KW"/>
</dbReference>
<dbReference type="CDD" id="cd02440">
    <property type="entry name" value="AdoMet_MTases"/>
    <property type="match status" value="1"/>
</dbReference>
<dbReference type="GO" id="GO:0032259">
    <property type="term" value="P:methylation"/>
    <property type="evidence" value="ECO:0007669"/>
    <property type="project" value="UniProtKB-KW"/>
</dbReference>
<evidence type="ECO:0000313" key="1">
    <source>
        <dbReference type="EMBL" id="OGM32978.1"/>
    </source>
</evidence>
<organism evidence="1 2">
    <name type="scientific">Candidatus Woesebacteria bacterium RIFCSPHIGHO2_02_FULL_39_13</name>
    <dbReference type="NCBI Taxonomy" id="1802505"/>
    <lineage>
        <taxon>Bacteria</taxon>
        <taxon>Candidatus Woeseibacteriota</taxon>
    </lineage>
</organism>
<dbReference type="SUPFAM" id="SSF53335">
    <property type="entry name" value="S-adenosyl-L-methionine-dependent methyltransferases"/>
    <property type="match status" value="1"/>
</dbReference>
<dbReference type="Proteomes" id="UP000177169">
    <property type="component" value="Unassembled WGS sequence"/>
</dbReference>
<dbReference type="STRING" id="1802505.A3D01_05640"/>
<evidence type="ECO:0000313" key="2">
    <source>
        <dbReference type="Proteomes" id="UP000177169"/>
    </source>
</evidence>
<comment type="caution">
    <text evidence="1">The sequence shown here is derived from an EMBL/GenBank/DDBJ whole genome shotgun (WGS) entry which is preliminary data.</text>
</comment>
<accession>A0A1F7Z200</accession>
<dbReference type="PANTHER" id="PTHR43861">
    <property type="entry name" value="TRANS-ACONITATE 2-METHYLTRANSFERASE-RELATED"/>
    <property type="match status" value="1"/>
</dbReference>
<proteinExistence type="predicted"/>
<keyword evidence="1" id="KW-0808">Transferase</keyword>
<sequence>MSGYRLARCSSCAMVWDYNPPTNAYLYDENYFINENPKGGYANYYEGMRVNKKTFYERLKKIEKKLGNKGKLLDVGCALGDCLVEAKKLGWKDVQGVEVSEFAHKIAKRRNLNVRSGDIFKNPFHKDSFDVILYQDVIEHIVDPVGELKRVYQILKPGGIIFLVTPDTGGWWSKILGPLWYHYKPMEHISYFSKKSMILALQKSGFDNISIQATYHVLSLEYILNRLKFYAPTFFEFLLKISRKTPFRDVPFNAYIGELEAWGQKPKRNKG</sequence>
<keyword evidence="1" id="KW-0489">Methyltransferase</keyword>
<name>A0A1F7Z200_9BACT</name>
<reference evidence="1 2" key="1">
    <citation type="journal article" date="2016" name="Nat. Commun.">
        <title>Thousands of microbial genomes shed light on interconnected biogeochemical processes in an aquifer system.</title>
        <authorList>
            <person name="Anantharaman K."/>
            <person name="Brown C.T."/>
            <person name="Hug L.A."/>
            <person name="Sharon I."/>
            <person name="Castelle C.J."/>
            <person name="Probst A.J."/>
            <person name="Thomas B.C."/>
            <person name="Singh A."/>
            <person name="Wilkins M.J."/>
            <person name="Karaoz U."/>
            <person name="Brodie E.L."/>
            <person name="Williams K.H."/>
            <person name="Hubbard S.S."/>
            <person name="Banfield J.F."/>
        </authorList>
    </citation>
    <scope>NUCLEOTIDE SEQUENCE [LARGE SCALE GENOMIC DNA]</scope>
</reference>
<dbReference type="EMBL" id="MGGR01000026">
    <property type="protein sequence ID" value="OGM32978.1"/>
    <property type="molecule type" value="Genomic_DNA"/>
</dbReference>
<dbReference type="Gene3D" id="3.40.50.150">
    <property type="entry name" value="Vaccinia Virus protein VP39"/>
    <property type="match status" value="1"/>
</dbReference>
<dbReference type="InterPro" id="IPR029063">
    <property type="entry name" value="SAM-dependent_MTases_sf"/>
</dbReference>
<protein>
    <submittedName>
        <fullName evidence="1">Methyltransferase type 11</fullName>
    </submittedName>
</protein>
<dbReference type="Pfam" id="PF13489">
    <property type="entry name" value="Methyltransf_23"/>
    <property type="match status" value="1"/>
</dbReference>